<protein>
    <submittedName>
        <fullName evidence="3">Thrombospondin type 1 domain protein</fullName>
    </submittedName>
</protein>
<dbReference type="InterPro" id="IPR000884">
    <property type="entry name" value="TSP1_rpt"/>
</dbReference>
<evidence type="ECO:0000313" key="4">
    <source>
        <dbReference type="Proteomes" id="UP000053766"/>
    </source>
</evidence>
<accession>A0A0D8XKW9</accession>
<sequence length="153" mass="17188">MSSIIGFYSGWLTSDWSECLPICGRGRRTRSVYCVHQALNETLNVPEMYCVNQTKPNSEELCASESCGHWLTGQWTKCSATCGQGIRRRTVECVNGNDCTLTSRPISEEICYSGIPCDAHIEGSHPWIQVDNRSVLVFYEICMLFSMTTNLTL</sequence>
<dbReference type="GO" id="GO:0030198">
    <property type="term" value="P:extracellular matrix organization"/>
    <property type="evidence" value="ECO:0007669"/>
    <property type="project" value="TreeGrafter"/>
</dbReference>
<reference evidence="4" key="2">
    <citation type="journal article" date="2016" name="Sci. Rep.">
        <title>Dictyocaulus viviparus genome, variome and transcriptome elucidate lungworm biology and support future intervention.</title>
        <authorList>
            <person name="McNulty S.N."/>
            <person name="Strube C."/>
            <person name="Rosa B.A."/>
            <person name="Martin J.C."/>
            <person name="Tyagi R."/>
            <person name="Choi Y.J."/>
            <person name="Wang Q."/>
            <person name="Hallsworth Pepin K."/>
            <person name="Zhang X."/>
            <person name="Ozersky P."/>
            <person name="Wilson R.K."/>
            <person name="Sternberg P.W."/>
            <person name="Gasser R.B."/>
            <person name="Mitreva M."/>
        </authorList>
    </citation>
    <scope>NUCLEOTIDE SEQUENCE [LARGE SCALE GENOMIC DNA]</scope>
    <source>
        <strain evidence="4">HannoverDv2000</strain>
    </source>
</reference>
<dbReference type="PANTHER" id="PTHR13723:SF281">
    <property type="entry name" value="PAPILIN"/>
    <property type="match status" value="1"/>
</dbReference>
<dbReference type="SMART" id="SM00209">
    <property type="entry name" value="TSP1"/>
    <property type="match status" value="2"/>
</dbReference>
<comment type="subcellular location">
    <subcellularLocation>
        <location evidence="1">Secreted</location>
    </subcellularLocation>
</comment>
<dbReference type="OrthoDB" id="10035764at2759"/>
<dbReference type="GO" id="GO:0005576">
    <property type="term" value="C:extracellular region"/>
    <property type="evidence" value="ECO:0007669"/>
    <property type="project" value="UniProtKB-SubCell"/>
</dbReference>
<dbReference type="PANTHER" id="PTHR13723">
    <property type="entry name" value="ADAMTS A DISINTEGRIN AND METALLOPROTEASE WITH THROMBOSPONDIN MOTIFS PROTEASE"/>
    <property type="match status" value="1"/>
</dbReference>
<dbReference type="EMBL" id="KN716417">
    <property type="protein sequence ID" value="KJH45263.1"/>
    <property type="molecule type" value="Genomic_DNA"/>
</dbReference>
<dbReference type="GO" id="GO:0006508">
    <property type="term" value="P:proteolysis"/>
    <property type="evidence" value="ECO:0007669"/>
    <property type="project" value="TreeGrafter"/>
</dbReference>
<keyword evidence="2" id="KW-0964">Secreted</keyword>
<evidence type="ECO:0000256" key="1">
    <source>
        <dbReference type="ARBA" id="ARBA00004613"/>
    </source>
</evidence>
<reference evidence="3 4" key="1">
    <citation type="submission" date="2013-11" db="EMBL/GenBank/DDBJ databases">
        <title>Draft genome of the bovine lungworm Dictyocaulus viviparus.</title>
        <authorList>
            <person name="Mitreva M."/>
        </authorList>
    </citation>
    <scope>NUCLEOTIDE SEQUENCE [LARGE SCALE GENOMIC DNA]</scope>
    <source>
        <strain evidence="3 4">HannoverDv2000</strain>
    </source>
</reference>
<dbReference type="AlphaFoldDB" id="A0A0D8XKW9"/>
<name>A0A0D8XKW9_DICVI</name>
<dbReference type="GO" id="GO:0004222">
    <property type="term" value="F:metalloendopeptidase activity"/>
    <property type="evidence" value="ECO:0007669"/>
    <property type="project" value="TreeGrafter"/>
</dbReference>
<dbReference type="Pfam" id="PF19030">
    <property type="entry name" value="TSP1_ADAMTS"/>
    <property type="match status" value="2"/>
</dbReference>
<dbReference type="Gene3D" id="2.20.100.10">
    <property type="entry name" value="Thrombospondin type-1 (TSP1) repeat"/>
    <property type="match status" value="2"/>
</dbReference>
<dbReference type="InterPro" id="IPR036383">
    <property type="entry name" value="TSP1_rpt_sf"/>
</dbReference>
<evidence type="ECO:0000256" key="2">
    <source>
        <dbReference type="ARBA" id="ARBA00022525"/>
    </source>
</evidence>
<keyword evidence="4" id="KW-1185">Reference proteome</keyword>
<proteinExistence type="predicted"/>
<gene>
    <name evidence="3" type="ORF">DICVIV_08679</name>
</gene>
<dbReference type="STRING" id="29172.A0A0D8XKW9"/>
<dbReference type="SUPFAM" id="SSF82895">
    <property type="entry name" value="TSP-1 type 1 repeat"/>
    <property type="match status" value="2"/>
</dbReference>
<organism evidence="3 4">
    <name type="scientific">Dictyocaulus viviparus</name>
    <name type="common">Bovine lungworm</name>
    <dbReference type="NCBI Taxonomy" id="29172"/>
    <lineage>
        <taxon>Eukaryota</taxon>
        <taxon>Metazoa</taxon>
        <taxon>Ecdysozoa</taxon>
        <taxon>Nematoda</taxon>
        <taxon>Chromadorea</taxon>
        <taxon>Rhabditida</taxon>
        <taxon>Rhabditina</taxon>
        <taxon>Rhabditomorpha</taxon>
        <taxon>Strongyloidea</taxon>
        <taxon>Metastrongylidae</taxon>
        <taxon>Dictyocaulus</taxon>
    </lineage>
</organism>
<dbReference type="PROSITE" id="PS50092">
    <property type="entry name" value="TSP1"/>
    <property type="match status" value="2"/>
</dbReference>
<dbReference type="InterPro" id="IPR050439">
    <property type="entry name" value="ADAMTS_ADAMTS-like"/>
</dbReference>
<evidence type="ECO:0000313" key="3">
    <source>
        <dbReference type="EMBL" id="KJH45263.1"/>
    </source>
</evidence>
<dbReference type="GO" id="GO:0031012">
    <property type="term" value="C:extracellular matrix"/>
    <property type="evidence" value="ECO:0007669"/>
    <property type="project" value="TreeGrafter"/>
</dbReference>
<dbReference type="Proteomes" id="UP000053766">
    <property type="component" value="Unassembled WGS sequence"/>
</dbReference>